<reference evidence="3 4" key="1">
    <citation type="journal article" date="2014" name="Genome Biol. Evol.">
        <title>The secreted proteins of Achlya hypogyna and Thraustotheca clavata identify the ancestral oomycete secretome and reveal gene acquisitions by horizontal gene transfer.</title>
        <authorList>
            <person name="Misner I."/>
            <person name="Blouin N."/>
            <person name="Leonard G."/>
            <person name="Richards T.A."/>
            <person name="Lane C.E."/>
        </authorList>
    </citation>
    <scope>NUCLEOTIDE SEQUENCE [LARGE SCALE GENOMIC DNA]</scope>
    <source>
        <strain evidence="3 4">ATCC 34112</strain>
    </source>
</reference>
<protein>
    <submittedName>
        <fullName evidence="3">Uncharacterized protein</fullName>
    </submittedName>
</protein>
<dbReference type="OrthoDB" id="10426920at2759"/>
<feature type="transmembrane region" description="Helical" evidence="2">
    <location>
        <begin position="29"/>
        <end position="50"/>
    </location>
</feature>
<keyword evidence="2" id="KW-0472">Membrane</keyword>
<comment type="caution">
    <text evidence="3">The sequence shown here is derived from an EMBL/GenBank/DDBJ whole genome shotgun (WGS) entry which is preliminary data.</text>
</comment>
<dbReference type="Proteomes" id="UP000243217">
    <property type="component" value="Unassembled WGS sequence"/>
</dbReference>
<proteinExistence type="predicted"/>
<evidence type="ECO:0000313" key="3">
    <source>
        <dbReference type="EMBL" id="OQR81898.1"/>
    </source>
</evidence>
<sequence length="175" mass="19795">MNSSTTPYPESYQTLLNHDSQRVVSVVKVVFLGLSGAAFGVFLLILYGLFFKRPTWWYEFLVRWLGITNPETSTSVLFEHTNAVAVRRRASTNPLSMSLVEWRQHLEQNHPTPLNGKELVPPYYPVDRPATTLTAESTTTSEDPLHDRHSITSSFSHQPEVASNDRSHEATMHAV</sequence>
<keyword evidence="2" id="KW-0812">Transmembrane</keyword>
<feature type="compositionally biased region" description="Basic and acidic residues" evidence="1">
    <location>
        <begin position="163"/>
        <end position="175"/>
    </location>
</feature>
<dbReference type="EMBL" id="JNBS01004873">
    <property type="protein sequence ID" value="OQR81898.1"/>
    <property type="molecule type" value="Genomic_DNA"/>
</dbReference>
<feature type="region of interest" description="Disordered" evidence="1">
    <location>
        <begin position="135"/>
        <end position="175"/>
    </location>
</feature>
<evidence type="ECO:0000256" key="1">
    <source>
        <dbReference type="SAM" id="MobiDB-lite"/>
    </source>
</evidence>
<gene>
    <name evidence="3" type="ORF">THRCLA_23278</name>
</gene>
<organism evidence="3 4">
    <name type="scientific">Thraustotheca clavata</name>
    <dbReference type="NCBI Taxonomy" id="74557"/>
    <lineage>
        <taxon>Eukaryota</taxon>
        <taxon>Sar</taxon>
        <taxon>Stramenopiles</taxon>
        <taxon>Oomycota</taxon>
        <taxon>Saprolegniomycetes</taxon>
        <taxon>Saprolegniales</taxon>
        <taxon>Achlyaceae</taxon>
        <taxon>Thraustotheca</taxon>
    </lineage>
</organism>
<evidence type="ECO:0000313" key="4">
    <source>
        <dbReference type="Proteomes" id="UP000243217"/>
    </source>
</evidence>
<dbReference type="AlphaFoldDB" id="A0A1V9Y8A2"/>
<accession>A0A1V9Y8A2</accession>
<keyword evidence="2" id="KW-1133">Transmembrane helix</keyword>
<evidence type="ECO:0000256" key="2">
    <source>
        <dbReference type="SAM" id="Phobius"/>
    </source>
</evidence>
<name>A0A1V9Y8A2_9STRA</name>
<keyword evidence="4" id="KW-1185">Reference proteome</keyword>